<dbReference type="Gene3D" id="3.30.70.270">
    <property type="match status" value="2"/>
</dbReference>
<dbReference type="InterPro" id="IPR051320">
    <property type="entry name" value="Viral_Replic_Matur_Polypro"/>
</dbReference>
<gene>
    <name evidence="2" type="ORF">QYE76_047654</name>
</gene>
<comment type="caution">
    <text evidence="2">The sequence shown here is derived from an EMBL/GenBank/DDBJ whole genome shotgun (WGS) entry which is preliminary data.</text>
</comment>
<evidence type="ECO:0000313" key="3">
    <source>
        <dbReference type="Proteomes" id="UP001231189"/>
    </source>
</evidence>
<dbReference type="InterPro" id="IPR043128">
    <property type="entry name" value="Rev_trsase/Diguanyl_cyclase"/>
</dbReference>
<dbReference type="Gene3D" id="3.10.10.10">
    <property type="entry name" value="HIV Type 1 Reverse Transcriptase, subunit A, domain 1"/>
    <property type="match status" value="1"/>
</dbReference>
<dbReference type="InterPro" id="IPR043502">
    <property type="entry name" value="DNA/RNA_pol_sf"/>
</dbReference>
<accession>A0AAD8X1S8</accession>
<dbReference type="PANTHER" id="PTHR33064">
    <property type="entry name" value="POL PROTEIN"/>
    <property type="match status" value="1"/>
</dbReference>
<evidence type="ECO:0000259" key="1">
    <source>
        <dbReference type="Pfam" id="PF00078"/>
    </source>
</evidence>
<dbReference type="CDD" id="cd01647">
    <property type="entry name" value="RT_LTR"/>
    <property type="match status" value="1"/>
</dbReference>
<evidence type="ECO:0000313" key="2">
    <source>
        <dbReference type="EMBL" id="KAK1686806.1"/>
    </source>
</evidence>
<feature type="domain" description="Reverse transcriptase" evidence="1">
    <location>
        <begin position="204"/>
        <end position="304"/>
    </location>
</feature>
<proteinExistence type="predicted"/>
<dbReference type="InterPro" id="IPR000477">
    <property type="entry name" value="RT_dom"/>
</dbReference>
<dbReference type="SUPFAM" id="SSF56672">
    <property type="entry name" value="DNA/RNA polymerases"/>
    <property type="match status" value="1"/>
</dbReference>
<dbReference type="EMBL" id="JAUUTY010000002">
    <property type="protein sequence ID" value="KAK1686806.1"/>
    <property type="molecule type" value="Genomic_DNA"/>
</dbReference>
<dbReference type="AlphaFoldDB" id="A0AAD8X1S8"/>
<dbReference type="Pfam" id="PF00078">
    <property type="entry name" value="RVT_1"/>
    <property type="match status" value="1"/>
</dbReference>
<name>A0AAD8X1S8_LOLMU</name>
<sequence length="445" mass="49564">MARSGSSTSSAPSNILDRGKQIETGLVDFVPHPPSRLDAYTYLEEPMEMTFGRFHFRVGKEGSYRLEIPTFSKFSVEYTESSSSASSVESGDEETSSPRFVSIKASEKLAKIFSDISFESSADSYISSDSESVDSFDFIDKSITIGKVFTNLYDGVTESSKAQNSNYHQVYVIGEASREQEQTSEAFDDVGNPYVDPSDLRRGLKEDDEVKTTFITPYGVFCYRTMPFGLKNAGATYRMMQKCLAEQIGKNVQVYIDDVVITSKKGDTLIEDLKETFDNLDKFCLKLNPTKCSFGVPAGELLGFLVSARGIEANPEKIQAIVTMRKPTKLKEVQQLTGRVAALSRFVARLGEKALPFYALIKQGDKFQWNDEADRAFEDLKRKISTPPILVAPKRKGAAVAVYRSHTPWCCTDIGIPNGPAEDSTRGLLEAQYSKNKKIREPKIY</sequence>
<dbReference type="Proteomes" id="UP001231189">
    <property type="component" value="Unassembled WGS sequence"/>
</dbReference>
<dbReference type="PANTHER" id="PTHR33064:SF37">
    <property type="entry name" value="RIBONUCLEASE H"/>
    <property type="match status" value="1"/>
</dbReference>
<keyword evidence="3" id="KW-1185">Reference proteome</keyword>
<organism evidence="2 3">
    <name type="scientific">Lolium multiflorum</name>
    <name type="common">Italian ryegrass</name>
    <name type="synonym">Lolium perenne subsp. multiflorum</name>
    <dbReference type="NCBI Taxonomy" id="4521"/>
    <lineage>
        <taxon>Eukaryota</taxon>
        <taxon>Viridiplantae</taxon>
        <taxon>Streptophyta</taxon>
        <taxon>Embryophyta</taxon>
        <taxon>Tracheophyta</taxon>
        <taxon>Spermatophyta</taxon>
        <taxon>Magnoliopsida</taxon>
        <taxon>Liliopsida</taxon>
        <taxon>Poales</taxon>
        <taxon>Poaceae</taxon>
        <taxon>BOP clade</taxon>
        <taxon>Pooideae</taxon>
        <taxon>Poodae</taxon>
        <taxon>Poeae</taxon>
        <taxon>Poeae Chloroplast Group 2 (Poeae type)</taxon>
        <taxon>Loliodinae</taxon>
        <taxon>Loliinae</taxon>
        <taxon>Lolium</taxon>
    </lineage>
</organism>
<reference evidence="2" key="1">
    <citation type="submission" date="2023-07" db="EMBL/GenBank/DDBJ databases">
        <title>A chromosome-level genome assembly of Lolium multiflorum.</title>
        <authorList>
            <person name="Chen Y."/>
            <person name="Copetti D."/>
            <person name="Kolliker R."/>
            <person name="Studer B."/>
        </authorList>
    </citation>
    <scope>NUCLEOTIDE SEQUENCE</scope>
    <source>
        <strain evidence="2">02402/16</strain>
        <tissue evidence="2">Leaf</tissue>
    </source>
</reference>
<protein>
    <recommendedName>
        <fullName evidence="1">Reverse transcriptase domain-containing protein</fullName>
    </recommendedName>
</protein>